<evidence type="ECO:0000313" key="2">
    <source>
        <dbReference type="Proteomes" id="UP000622405"/>
    </source>
</evidence>
<dbReference type="SUPFAM" id="SSF160148">
    <property type="entry name" value="CPE0013-like"/>
    <property type="match status" value="1"/>
</dbReference>
<dbReference type="Gene3D" id="3.10.530.10">
    <property type="entry name" value="CPE0013-like"/>
    <property type="match status" value="1"/>
</dbReference>
<dbReference type="InterPro" id="IPR036593">
    <property type="entry name" value="CPE0013-like_sf"/>
</dbReference>
<dbReference type="Pfam" id="PF07892">
    <property type="entry name" value="DUF1667"/>
    <property type="match status" value="1"/>
</dbReference>
<name>A0ABR6YTD4_9FIRM</name>
<accession>A0ABR6YTD4</accession>
<evidence type="ECO:0000313" key="1">
    <source>
        <dbReference type="EMBL" id="MBC3898452.1"/>
    </source>
</evidence>
<dbReference type="PANTHER" id="PTHR39450">
    <property type="entry name" value="MOLYBDOPTERIN OXIDOREDUCTASE, 4FE-4S CLUSTER-BINDING SUBUNIT"/>
    <property type="match status" value="1"/>
</dbReference>
<dbReference type="Proteomes" id="UP000622405">
    <property type="component" value="Unassembled WGS sequence"/>
</dbReference>
<dbReference type="EMBL" id="WJBE01000001">
    <property type="protein sequence ID" value="MBC3898452.1"/>
    <property type="molecule type" value="Genomic_DNA"/>
</dbReference>
<reference evidence="1 2" key="1">
    <citation type="journal article" date="2020" name="mSystems">
        <title>Defining Genomic and Predicted Metabolic Features of the Acetobacterium Genus.</title>
        <authorList>
            <person name="Ross D.E."/>
            <person name="Marshall C.W."/>
            <person name="Gulliver D."/>
            <person name="May H.D."/>
            <person name="Norman R.S."/>
        </authorList>
    </citation>
    <scope>NUCLEOTIDE SEQUENCE [LARGE SCALE GENOMIC DNA]</scope>
    <source>
        <strain evidence="1 2">DSM 4132</strain>
    </source>
</reference>
<dbReference type="RefSeq" id="WP_186893100.1">
    <property type="nucleotide sequence ID" value="NZ_WJBE01000001.1"/>
</dbReference>
<dbReference type="PANTHER" id="PTHR39450:SF1">
    <property type="entry name" value="DUF1667 DOMAIN-CONTAINING PROTEIN"/>
    <property type="match status" value="1"/>
</dbReference>
<organism evidence="1 2">
    <name type="scientific">Acetobacterium malicum</name>
    <dbReference type="NCBI Taxonomy" id="52692"/>
    <lineage>
        <taxon>Bacteria</taxon>
        <taxon>Bacillati</taxon>
        <taxon>Bacillota</taxon>
        <taxon>Clostridia</taxon>
        <taxon>Eubacteriales</taxon>
        <taxon>Eubacteriaceae</taxon>
        <taxon>Acetobacterium</taxon>
    </lineage>
</organism>
<comment type="caution">
    <text evidence="1">The sequence shown here is derived from an EMBL/GenBank/DDBJ whole genome shotgun (WGS) entry which is preliminary data.</text>
</comment>
<gene>
    <name evidence="1" type="ORF">GH811_02315</name>
</gene>
<keyword evidence="2" id="KW-1185">Reference proteome</keyword>
<dbReference type="InterPro" id="IPR012460">
    <property type="entry name" value="DUF1667"/>
</dbReference>
<proteinExistence type="predicted"/>
<sequence length="140" mass="15561">MRQDQQERKSNEPDKNEIKVCCTTCPRECIMTVHLKKVILDSVEGEGCKRGKKFAQKEITTPERTLTSTVMVECGDKAYLLPVKTAAPIPKKDMALAMNVIRKTRLIGPCLMGDVVIPNICGTKVDVVACRSIKEENHAC</sequence>
<protein>
    <submittedName>
        <fullName evidence="1">DUF1667 domain-containing protein</fullName>
    </submittedName>
</protein>